<evidence type="ECO:0000256" key="1">
    <source>
        <dbReference type="ARBA" id="ARBA00012386"/>
    </source>
</evidence>
<proteinExistence type="predicted"/>
<dbReference type="InterPro" id="IPR005636">
    <property type="entry name" value="DTW"/>
</dbReference>
<dbReference type="GO" id="GO:0008033">
    <property type="term" value="P:tRNA processing"/>
    <property type="evidence" value="ECO:0007669"/>
    <property type="project" value="UniProtKB-KW"/>
</dbReference>
<protein>
    <recommendedName>
        <fullName evidence="1">tRNA-uridine aminocarboxypropyltransferase</fullName>
        <ecNumber evidence="1">2.5.1.25</ecNumber>
    </recommendedName>
</protein>
<reference evidence="7" key="1">
    <citation type="submission" date="2016-06" db="EMBL/GenBank/DDBJ databases">
        <authorList>
            <person name="Rodrigo-Torres L."/>
            <person name="Arahal R.D."/>
            <person name="Lucena T."/>
        </authorList>
    </citation>
    <scope>NUCLEOTIDE SEQUENCE [LARGE SCALE GENOMIC DNA]</scope>
    <source>
        <strain evidence="7">CECT8203</strain>
    </source>
</reference>
<keyword evidence="2" id="KW-0808">Transferase</keyword>
<evidence type="ECO:0000256" key="4">
    <source>
        <dbReference type="ARBA" id="ARBA00022694"/>
    </source>
</evidence>
<dbReference type="AlphaFoldDB" id="A0A240ERJ1"/>
<evidence type="ECO:0000256" key="3">
    <source>
        <dbReference type="ARBA" id="ARBA00022691"/>
    </source>
</evidence>
<dbReference type="Pfam" id="PF03942">
    <property type="entry name" value="DTW"/>
    <property type="match status" value="1"/>
</dbReference>
<dbReference type="InterPro" id="IPR039262">
    <property type="entry name" value="DTWD2/TAPT"/>
</dbReference>
<gene>
    <name evidence="6" type="ORF">VTH8203_04647</name>
</gene>
<dbReference type="PANTHER" id="PTHR21392:SF1">
    <property type="entry name" value="TRNA-URIDINE AMINOCARBOXYPROPYLTRANSFERASE"/>
    <property type="match status" value="1"/>
</dbReference>
<evidence type="ECO:0000259" key="5">
    <source>
        <dbReference type="SMART" id="SM01144"/>
    </source>
</evidence>
<organism evidence="6 7">
    <name type="scientific">Vibrio thalassae</name>
    <dbReference type="NCBI Taxonomy" id="1243014"/>
    <lineage>
        <taxon>Bacteria</taxon>
        <taxon>Pseudomonadati</taxon>
        <taxon>Pseudomonadota</taxon>
        <taxon>Gammaproteobacteria</taxon>
        <taxon>Vibrionales</taxon>
        <taxon>Vibrionaceae</taxon>
        <taxon>Vibrio</taxon>
    </lineage>
</organism>
<evidence type="ECO:0000313" key="7">
    <source>
        <dbReference type="Proteomes" id="UP000219336"/>
    </source>
</evidence>
<feature type="domain" description="DTW" evidence="5">
    <location>
        <begin position="1"/>
        <end position="187"/>
    </location>
</feature>
<evidence type="ECO:0000313" key="6">
    <source>
        <dbReference type="EMBL" id="SNX50970.1"/>
    </source>
</evidence>
<dbReference type="EC" id="2.5.1.25" evidence="1"/>
<sequence length="200" mass="22985">MTQLCIKCGFIHNCYCEAIPTIASDLCFTLLTHPNEFQRDTNTGKLVARMVKQVNIREWQRKQPDPYCLPESCAFTPVLVFPTQDSVPLTQWQAQHPSTSNFIVLDATWQEAKKMLNRSQWLQDLPKVHLEAVQSSQYQLRRNQQAGNLCTLEVCAQMVRELESGDDANAMLTFFEQYLQWFQAERSGHALPICSQKSTL</sequence>
<keyword evidence="7" id="KW-1185">Reference proteome</keyword>
<dbReference type="OrthoDB" id="370626at2"/>
<dbReference type="RefSeq" id="WP_096995809.1">
    <property type="nucleotide sequence ID" value="NZ_JBHSII010000001.1"/>
</dbReference>
<dbReference type="SMART" id="SM01144">
    <property type="entry name" value="DTW"/>
    <property type="match status" value="1"/>
</dbReference>
<name>A0A240ERJ1_9VIBR</name>
<dbReference type="GO" id="GO:0016432">
    <property type="term" value="F:tRNA-uridine aminocarboxypropyltransferase activity"/>
    <property type="evidence" value="ECO:0007669"/>
    <property type="project" value="UniProtKB-EC"/>
</dbReference>
<dbReference type="Proteomes" id="UP000219336">
    <property type="component" value="Unassembled WGS sequence"/>
</dbReference>
<dbReference type="PANTHER" id="PTHR21392">
    <property type="entry name" value="TRNA-URIDINE AMINOCARBOXYPROPYLTRANSFERASE 2"/>
    <property type="match status" value="1"/>
</dbReference>
<dbReference type="EMBL" id="OANU01000192">
    <property type="protein sequence ID" value="SNX50970.1"/>
    <property type="molecule type" value="Genomic_DNA"/>
</dbReference>
<accession>A0A240ERJ1</accession>
<evidence type="ECO:0000256" key="2">
    <source>
        <dbReference type="ARBA" id="ARBA00022679"/>
    </source>
</evidence>
<keyword evidence="4" id="KW-0819">tRNA processing</keyword>
<keyword evidence="3" id="KW-0949">S-adenosyl-L-methionine</keyword>